<dbReference type="GO" id="GO:0046380">
    <property type="term" value="P:N-acetylneuraminate biosynthetic process"/>
    <property type="evidence" value="ECO:0007669"/>
    <property type="project" value="TreeGrafter"/>
</dbReference>
<dbReference type="PANTHER" id="PTHR46470:SF3">
    <property type="entry name" value="N-ACYLNEURAMINATE-9-PHOSPHATASE"/>
    <property type="match status" value="1"/>
</dbReference>
<comment type="cofactor">
    <cofactor evidence="1">
        <name>Mg(2+)</name>
        <dbReference type="ChEBI" id="CHEBI:18420"/>
    </cofactor>
</comment>
<dbReference type="SFLD" id="SFLDS00003">
    <property type="entry name" value="Haloacid_Dehalogenase"/>
    <property type="match status" value="1"/>
</dbReference>
<keyword evidence="3" id="KW-0460">Magnesium</keyword>
<sequence>MNPNIEAIFLDVGNTLRIVLNDPEFSQKAAENLHAAVGAKQPLDEFISMLKDRYKVYRKRAKTILLDVRETELWSKWMLPDYPEELIVPQASKLTRYWRDTNGRRVAREGVKETIIELHRRGYKLGIIANTITETEIPDWMEEDGVREYFSTVILSSIVALRKPNPEIYLMAAREIGVDPAKCAYLGDNPLRDIQGTREAGYGMMILIEEPDTLRKMPEDVVINPDRIITRIDELLDIFPPRNQDA</sequence>
<organism evidence="4 5">
    <name type="scientific">Candidatus Brevifilum fermentans</name>
    <dbReference type="NCBI Taxonomy" id="1986204"/>
    <lineage>
        <taxon>Bacteria</taxon>
        <taxon>Bacillati</taxon>
        <taxon>Chloroflexota</taxon>
        <taxon>Anaerolineae</taxon>
        <taxon>Anaerolineales</taxon>
        <taxon>Anaerolineaceae</taxon>
        <taxon>Candidatus Brevifilum</taxon>
    </lineage>
</organism>
<evidence type="ECO:0000256" key="1">
    <source>
        <dbReference type="ARBA" id="ARBA00001946"/>
    </source>
</evidence>
<evidence type="ECO:0000313" key="5">
    <source>
        <dbReference type="Proteomes" id="UP000195514"/>
    </source>
</evidence>
<dbReference type="Pfam" id="PF00702">
    <property type="entry name" value="Hydrolase"/>
    <property type="match status" value="1"/>
</dbReference>
<dbReference type="PANTHER" id="PTHR46470">
    <property type="entry name" value="N-ACYLNEURAMINATE-9-PHOSPHATASE"/>
    <property type="match status" value="1"/>
</dbReference>
<keyword evidence="2 4" id="KW-0378">Hydrolase</keyword>
<accession>A0A1Y6K2G0</accession>
<dbReference type="SFLD" id="SFLDG01129">
    <property type="entry name" value="C1.5:_HAD__Beta-PGM__Phosphata"/>
    <property type="match status" value="1"/>
</dbReference>
<dbReference type="InterPro" id="IPR023214">
    <property type="entry name" value="HAD_sf"/>
</dbReference>
<gene>
    <name evidence="4" type="ORF">CFX1CAM_0776</name>
</gene>
<dbReference type="KEGG" id="abat:CFX1CAM_0776"/>
<dbReference type="EMBL" id="LT859958">
    <property type="protein sequence ID" value="SMX53841.1"/>
    <property type="molecule type" value="Genomic_DNA"/>
</dbReference>
<dbReference type="AlphaFoldDB" id="A0A1Y6K2G0"/>
<dbReference type="GO" id="GO:0050124">
    <property type="term" value="F:N-acylneuraminate-9-phosphatase activity"/>
    <property type="evidence" value="ECO:0007669"/>
    <property type="project" value="TreeGrafter"/>
</dbReference>
<dbReference type="RefSeq" id="WP_087861755.1">
    <property type="nucleotide sequence ID" value="NZ_LT859958.1"/>
</dbReference>
<name>A0A1Y6K2G0_9CHLR</name>
<dbReference type="PRINTS" id="PR00413">
    <property type="entry name" value="HADHALOGNASE"/>
</dbReference>
<proteinExistence type="predicted"/>
<dbReference type="InterPro" id="IPR036412">
    <property type="entry name" value="HAD-like_sf"/>
</dbReference>
<dbReference type="SUPFAM" id="SSF56784">
    <property type="entry name" value="HAD-like"/>
    <property type="match status" value="1"/>
</dbReference>
<dbReference type="Proteomes" id="UP000195514">
    <property type="component" value="Chromosome I"/>
</dbReference>
<reference evidence="5" key="1">
    <citation type="submission" date="2017-05" db="EMBL/GenBank/DDBJ databases">
        <authorList>
            <person name="Kirkegaard R."/>
            <person name="Mcilroy J S."/>
        </authorList>
    </citation>
    <scope>NUCLEOTIDE SEQUENCE [LARGE SCALE GENOMIC DNA]</scope>
</reference>
<evidence type="ECO:0000256" key="2">
    <source>
        <dbReference type="ARBA" id="ARBA00022801"/>
    </source>
</evidence>
<evidence type="ECO:0000313" key="4">
    <source>
        <dbReference type="EMBL" id="SMX53841.1"/>
    </source>
</evidence>
<dbReference type="InterPro" id="IPR006439">
    <property type="entry name" value="HAD-SF_hydro_IA"/>
</dbReference>
<dbReference type="NCBIfam" id="TIGR01549">
    <property type="entry name" value="HAD-SF-IA-v1"/>
    <property type="match status" value="1"/>
</dbReference>
<dbReference type="InterPro" id="IPR051400">
    <property type="entry name" value="HAD-like_hydrolase"/>
</dbReference>
<keyword evidence="5" id="KW-1185">Reference proteome</keyword>
<evidence type="ECO:0000256" key="3">
    <source>
        <dbReference type="ARBA" id="ARBA00022842"/>
    </source>
</evidence>
<dbReference type="Gene3D" id="3.40.50.1000">
    <property type="entry name" value="HAD superfamily/HAD-like"/>
    <property type="match status" value="1"/>
</dbReference>
<protein>
    <submittedName>
        <fullName evidence="4">HAD-superfamily hydrolase subfamily IA variant 1</fullName>
    </submittedName>
</protein>
<dbReference type="OrthoDB" id="9809962at2"/>